<proteinExistence type="predicted"/>
<dbReference type="EMBL" id="AZLV01000097">
    <property type="protein sequence ID" value="ETJ07239.1"/>
    <property type="molecule type" value="Genomic_DNA"/>
</dbReference>
<name>W1VSZ1_9ACTO</name>
<feature type="compositionally biased region" description="Acidic residues" evidence="1">
    <location>
        <begin position="22"/>
        <end position="31"/>
    </location>
</feature>
<sequence>PPHPAPADDGVVVTGRFPAAPPDEDDEDEPDWTAFAARTNPHHDQEIAERTGWREDLGEETQVPPEEE</sequence>
<organism evidence="2 3">
    <name type="scientific">Actinomyces urogenitalis DORA_12</name>
    <dbReference type="NCBI Taxonomy" id="1403939"/>
    <lineage>
        <taxon>Bacteria</taxon>
        <taxon>Bacillati</taxon>
        <taxon>Actinomycetota</taxon>
        <taxon>Actinomycetes</taxon>
        <taxon>Actinomycetales</taxon>
        <taxon>Actinomycetaceae</taxon>
        <taxon>Actinomyces</taxon>
    </lineage>
</organism>
<feature type="region of interest" description="Disordered" evidence="1">
    <location>
        <begin position="1"/>
        <end position="68"/>
    </location>
</feature>
<protein>
    <submittedName>
        <fullName evidence="2">Uncharacterized protein</fullName>
    </submittedName>
</protein>
<feature type="compositionally biased region" description="Basic and acidic residues" evidence="1">
    <location>
        <begin position="41"/>
        <end position="56"/>
    </location>
</feature>
<evidence type="ECO:0000313" key="3">
    <source>
        <dbReference type="Proteomes" id="UP000018852"/>
    </source>
</evidence>
<reference evidence="2 3" key="1">
    <citation type="submission" date="2013-12" db="EMBL/GenBank/DDBJ databases">
        <title>A Varibaculum cambriense genome reconstructed from a premature infant gut community with otherwise low bacterial novelty that shifts toward anaerobic metabolism during the third week of life.</title>
        <authorList>
            <person name="Brown C.T."/>
            <person name="Sharon I."/>
            <person name="Thomas B.C."/>
            <person name="Castelle C.J."/>
            <person name="Morowitz M.J."/>
            <person name="Banfield J.F."/>
        </authorList>
    </citation>
    <scope>NUCLEOTIDE SEQUENCE [LARGE SCALE GENOMIC DNA]</scope>
    <source>
        <strain evidence="3">DORA_12</strain>
    </source>
</reference>
<evidence type="ECO:0000256" key="1">
    <source>
        <dbReference type="SAM" id="MobiDB-lite"/>
    </source>
</evidence>
<gene>
    <name evidence="2" type="ORF">Q605_AUC00097G0001</name>
</gene>
<dbReference type="AlphaFoldDB" id="W1VSZ1"/>
<accession>W1VSZ1</accession>
<dbReference type="Proteomes" id="UP000018852">
    <property type="component" value="Unassembled WGS sequence"/>
</dbReference>
<evidence type="ECO:0000313" key="2">
    <source>
        <dbReference type="EMBL" id="ETJ07239.1"/>
    </source>
</evidence>
<feature type="non-terminal residue" evidence="2">
    <location>
        <position position="1"/>
    </location>
</feature>
<comment type="caution">
    <text evidence="2">The sequence shown here is derived from an EMBL/GenBank/DDBJ whole genome shotgun (WGS) entry which is preliminary data.</text>
</comment>